<feature type="domain" description="UDP-glucose/GDP-mannose dehydrogenase C-terminal" evidence="2">
    <location>
        <begin position="50"/>
        <end position="150"/>
    </location>
</feature>
<gene>
    <name evidence="3" type="ORF">ACFQKD_00665</name>
</gene>
<dbReference type="RefSeq" id="WP_390218486.1">
    <property type="nucleotide sequence ID" value="NZ_JBHTAG010000001.1"/>
</dbReference>
<dbReference type="Gene3D" id="3.40.50.720">
    <property type="entry name" value="NAD(P)-binding Rossmann-like Domain"/>
    <property type="match status" value="1"/>
</dbReference>
<sequence length="163" mass="16659">RVGRESPRPQATGPPVEHAAVLPDGAGDSSDPVAAADTGPDPSGESETVVLAGLAYKPDVSDLSGSRCGEVATRLAEHGVDVVGYDPLVDADTADRSLPFPVSETDPFDGVDGVVVLVGHTAFDDLSPESIANAAAPDPAVVDLPRAFDRSTASRANVVYRCP</sequence>
<dbReference type="Proteomes" id="UP001596388">
    <property type="component" value="Unassembled WGS sequence"/>
</dbReference>
<evidence type="ECO:0000256" key="1">
    <source>
        <dbReference type="SAM" id="MobiDB-lite"/>
    </source>
</evidence>
<dbReference type="AlphaFoldDB" id="A0ABD5WVC0"/>
<comment type="caution">
    <text evidence="3">The sequence shown here is derived from an EMBL/GenBank/DDBJ whole genome shotgun (WGS) entry which is preliminary data.</text>
</comment>
<feature type="region of interest" description="Disordered" evidence="1">
    <location>
        <begin position="1"/>
        <end position="46"/>
    </location>
</feature>
<dbReference type="Pfam" id="PF03720">
    <property type="entry name" value="UDPG_MGDP_dh_C"/>
    <property type="match status" value="1"/>
</dbReference>
<evidence type="ECO:0000313" key="4">
    <source>
        <dbReference type="Proteomes" id="UP001596388"/>
    </source>
</evidence>
<feature type="non-terminal residue" evidence="3">
    <location>
        <position position="1"/>
    </location>
</feature>
<name>A0ABD5WVC0_9EURY</name>
<accession>A0ABD5WVC0</accession>
<dbReference type="EMBL" id="JBHTAG010000001">
    <property type="protein sequence ID" value="MFC7095803.1"/>
    <property type="molecule type" value="Genomic_DNA"/>
</dbReference>
<organism evidence="3 4">
    <name type="scientific">Halobaculum marinum</name>
    <dbReference type="NCBI Taxonomy" id="3031996"/>
    <lineage>
        <taxon>Archaea</taxon>
        <taxon>Methanobacteriati</taxon>
        <taxon>Methanobacteriota</taxon>
        <taxon>Stenosarchaea group</taxon>
        <taxon>Halobacteria</taxon>
        <taxon>Halobacteriales</taxon>
        <taxon>Haloferacaceae</taxon>
        <taxon>Halobaculum</taxon>
    </lineage>
</organism>
<proteinExistence type="predicted"/>
<evidence type="ECO:0000313" key="3">
    <source>
        <dbReference type="EMBL" id="MFC7095803.1"/>
    </source>
</evidence>
<dbReference type="InterPro" id="IPR036220">
    <property type="entry name" value="UDP-Glc/GDP-Man_DH_C_sf"/>
</dbReference>
<protein>
    <submittedName>
        <fullName evidence="3">UDP binding domain-containing protein</fullName>
    </submittedName>
</protein>
<keyword evidence="4" id="KW-1185">Reference proteome</keyword>
<reference evidence="3 4" key="1">
    <citation type="journal article" date="2019" name="Int. J. Syst. Evol. Microbiol.">
        <title>The Global Catalogue of Microorganisms (GCM) 10K type strain sequencing project: providing services to taxonomists for standard genome sequencing and annotation.</title>
        <authorList>
            <consortium name="The Broad Institute Genomics Platform"/>
            <consortium name="The Broad Institute Genome Sequencing Center for Infectious Disease"/>
            <person name="Wu L."/>
            <person name="Ma J."/>
        </authorList>
    </citation>
    <scope>NUCLEOTIDE SEQUENCE [LARGE SCALE GENOMIC DNA]</scope>
    <source>
        <strain evidence="3 4">DT55</strain>
    </source>
</reference>
<dbReference type="InterPro" id="IPR014027">
    <property type="entry name" value="UDP-Glc/GDP-Man_DH_C"/>
</dbReference>
<evidence type="ECO:0000259" key="2">
    <source>
        <dbReference type="SMART" id="SM00984"/>
    </source>
</evidence>
<dbReference type="SMART" id="SM00984">
    <property type="entry name" value="UDPG_MGDP_dh_C"/>
    <property type="match status" value="1"/>
</dbReference>
<dbReference type="SUPFAM" id="SSF52413">
    <property type="entry name" value="UDP-glucose/GDP-mannose dehydrogenase C-terminal domain"/>
    <property type="match status" value="1"/>
</dbReference>